<sequence length="307" mass="35146">MYYISHKKKQLFRGNKKWILILPLLLILLASLFLPILHPLYAKVRTPIASGTKTYQTDSIIIDASHTANGYVMLKYKGDNAKIKVRITKKTTYTYDLNAKNQYETFPLTEGNGTYTIKVFEHVTGNSYAQVMSQPIPVTLKNSLEPFLYPNQFCNYTKNSKVVKKATSLTKKHKKEIKKVQAIYNYVVNHISYDYAKAKTVQSGYLPNPNTTLSIKKGICFDYASLMTSMLRSQNIPTKLVIGYSGTVYHAWVSVYIKGKGWVDHIIYFDGKNWKYMDPTFASTGKNSTKTKQYISNSKNYSAKFIY</sequence>
<dbReference type="Pfam" id="PF01841">
    <property type="entry name" value="Transglut_core"/>
    <property type="match status" value="1"/>
</dbReference>
<dbReference type="PANTHER" id="PTHR33490:SF6">
    <property type="entry name" value="SLL1049 PROTEIN"/>
    <property type="match status" value="1"/>
</dbReference>
<dbReference type="EMBL" id="JADIML010000198">
    <property type="protein sequence ID" value="MBO8463706.1"/>
    <property type="molecule type" value="Genomic_DNA"/>
</dbReference>
<dbReference type="SMART" id="SM00460">
    <property type="entry name" value="TGc"/>
    <property type="match status" value="1"/>
</dbReference>
<evidence type="ECO:0000313" key="2">
    <source>
        <dbReference type="EMBL" id="MBO8463706.1"/>
    </source>
</evidence>
<proteinExistence type="predicted"/>
<feature type="domain" description="Transglutaminase-like" evidence="1">
    <location>
        <begin position="212"/>
        <end position="267"/>
    </location>
</feature>
<comment type="caution">
    <text evidence="2">The sequence shown here is derived from an EMBL/GenBank/DDBJ whole genome shotgun (WGS) entry which is preliminary data.</text>
</comment>
<name>A0A9D9I291_9FIRM</name>
<dbReference type="InterPro" id="IPR038765">
    <property type="entry name" value="Papain-like_cys_pep_sf"/>
</dbReference>
<reference evidence="2" key="1">
    <citation type="submission" date="2020-10" db="EMBL/GenBank/DDBJ databases">
        <authorList>
            <person name="Gilroy R."/>
        </authorList>
    </citation>
    <scope>NUCLEOTIDE SEQUENCE</scope>
    <source>
        <strain evidence="2">E3-2379</strain>
    </source>
</reference>
<dbReference type="SUPFAM" id="SSF54001">
    <property type="entry name" value="Cysteine proteinases"/>
    <property type="match status" value="1"/>
</dbReference>
<evidence type="ECO:0000259" key="1">
    <source>
        <dbReference type="SMART" id="SM00460"/>
    </source>
</evidence>
<gene>
    <name evidence="2" type="ORF">IAC13_07240</name>
</gene>
<dbReference type="AlphaFoldDB" id="A0A9D9I291"/>
<protein>
    <submittedName>
        <fullName evidence="2">Transglutaminase domain-containing protein</fullName>
    </submittedName>
</protein>
<organism evidence="2 3">
    <name type="scientific">Candidatus Scybalomonas excrementavium</name>
    <dbReference type="NCBI Taxonomy" id="2840943"/>
    <lineage>
        <taxon>Bacteria</taxon>
        <taxon>Bacillati</taxon>
        <taxon>Bacillota</taxon>
        <taxon>Clostridia</taxon>
        <taxon>Lachnospirales</taxon>
        <taxon>Lachnospiraceae</taxon>
        <taxon>Lachnospiraceae incertae sedis</taxon>
        <taxon>Candidatus Scybalomonas</taxon>
    </lineage>
</organism>
<dbReference type="PANTHER" id="PTHR33490">
    <property type="entry name" value="BLR5614 PROTEIN-RELATED"/>
    <property type="match status" value="1"/>
</dbReference>
<accession>A0A9D9I291</accession>
<dbReference type="Proteomes" id="UP000823618">
    <property type="component" value="Unassembled WGS sequence"/>
</dbReference>
<dbReference type="InterPro" id="IPR002931">
    <property type="entry name" value="Transglutaminase-like"/>
</dbReference>
<evidence type="ECO:0000313" key="3">
    <source>
        <dbReference type="Proteomes" id="UP000823618"/>
    </source>
</evidence>
<dbReference type="Gene3D" id="3.10.620.30">
    <property type="match status" value="1"/>
</dbReference>
<reference evidence="2" key="2">
    <citation type="journal article" date="2021" name="PeerJ">
        <title>Extensive microbial diversity within the chicken gut microbiome revealed by metagenomics and culture.</title>
        <authorList>
            <person name="Gilroy R."/>
            <person name="Ravi A."/>
            <person name="Getino M."/>
            <person name="Pursley I."/>
            <person name="Horton D.L."/>
            <person name="Alikhan N.F."/>
            <person name="Baker D."/>
            <person name="Gharbi K."/>
            <person name="Hall N."/>
            <person name="Watson M."/>
            <person name="Adriaenssens E.M."/>
            <person name="Foster-Nyarko E."/>
            <person name="Jarju S."/>
            <person name="Secka A."/>
            <person name="Antonio M."/>
            <person name="Oren A."/>
            <person name="Chaudhuri R.R."/>
            <person name="La Ragione R."/>
            <person name="Hildebrand F."/>
            <person name="Pallen M.J."/>
        </authorList>
    </citation>
    <scope>NUCLEOTIDE SEQUENCE</scope>
    <source>
        <strain evidence="2">E3-2379</strain>
    </source>
</reference>